<dbReference type="EMBL" id="JANFPI010000006">
    <property type="protein sequence ID" value="MCX8999064.1"/>
    <property type="molecule type" value="Genomic_DNA"/>
</dbReference>
<evidence type="ECO:0000313" key="2">
    <source>
        <dbReference type="EMBL" id="MCX8999064.1"/>
    </source>
</evidence>
<reference evidence="2" key="1">
    <citation type="submission" date="2022-07" db="EMBL/GenBank/DDBJ databases">
        <title>Ectorhizobium quercum gen.nov., sp. nov.</title>
        <authorList>
            <person name="Ma T."/>
            <person name="Li Y."/>
        </authorList>
    </citation>
    <scope>NUCLEOTIDE SEQUENCE</scope>
    <source>
        <strain evidence="2">BDR2-2</strain>
    </source>
</reference>
<comment type="caution">
    <text evidence="2">The sequence shown here is derived from an EMBL/GenBank/DDBJ whole genome shotgun (WGS) entry which is preliminary data.</text>
</comment>
<dbReference type="RefSeq" id="WP_306412559.1">
    <property type="nucleotide sequence ID" value="NZ_JANFPI010000006.1"/>
</dbReference>
<gene>
    <name evidence="2" type="ORF">NOF55_18310</name>
</gene>
<dbReference type="Proteomes" id="UP001208771">
    <property type="component" value="Unassembled WGS sequence"/>
</dbReference>
<feature type="compositionally biased region" description="Basic and acidic residues" evidence="1">
    <location>
        <begin position="8"/>
        <end position="17"/>
    </location>
</feature>
<organism evidence="2 3">
    <name type="scientific">Ectorhizobium quercum</name>
    <dbReference type="NCBI Taxonomy" id="2965071"/>
    <lineage>
        <taxon>Bacteria</taxon>
        <taxon>Pseudomonadati</taxon>
        <taxon>Pseudomonadota</taxon>
        <taxon>Alphaproteobacteria</taxon>
        <taxon>Hyphomicrobiales</taxon>
        <taxon>Rhizobiaceae</taxon>
        <taxon>Ectorhizobium</taxon>
    </lineage>
</organism>
<sequence>MDQNNEAASRDGEKRDTAPSYPPLGLKAVIAAAMMLKRPAAAKAKKAA</sequence>
<name>A0AAE3N1Z5_9HYPH</name>
<protein>
    <submittedName>
        <fullName evidence="2">Uncharacterized protein</fullName>
    </submittedName>
</protein>
<proteinExistence type="predicted"/>
<evidence type="ECO:0000256" key="1">
    <source>
        <dbReference type="SAM" id="MobiDB-lite"/>
    </source>
</evidence>
<evidence type="ECO:0000313" key="3">
    <source>
        <dbReference type="Proteomes" id="UP001208771"/>
    </source>
</evidence>
<accession>A0AAE3N1Z5</accession>
<keyword evidence="3" id="KW-1185">Reference proteome</keyword>
<dbReference type="AlphaFoldDB" id="A0AAE3N1Z5"/>
<feature type="region of interest" description="Disordered" evidence="1">
    <location>
        <begin position="1"/>
        <end position="23"/>
    </location>
</feature>